<name>A0A2W5ARE6_9CORY</name>
<reference evidence="2 3" key="1">
    <citation type="submission" date="2017-11" db="EMBL/GenBank/DDBJ databases">
        <title>Infants hospitalized years apart are colonized by the same room-sourced microbial strains.</title>
        <authorList>
            <person name="Brooks B."/>
            <person name="Olm M.R."/>
            <person name="Firek B.A."/>
            <person name="Baker R."/>
            <person name="Thomas B.C."/>
            <person name="Morowitz M.J."/>
            <person name="Banfield J.F."/>
        </authorList>
    </citation>
    <scope>NUCLEOTIDE SEQUENCE [LARGE SCALE GENOMIC DNA]</scope>
    <source>
        <strain evidence="2">S2_012_000_R3_87</strain>
    </source>
</reference>
<evidence type="ECO:0000313" key="2">
    <source>
        <dbReference type="EMBL" id="PZO97194.1"/>
    </source>
</evidence>
<sequence length="101" mass="10567">MADLVRNDPTQTIPASNALVDTIESFNQTVRAAAEEISNSKATEGAVQQASVTAAEALRAEADRYTAATQPKLESIRTSAESQTRVAEDGGSSVNTIDTAI</sequence>
<dbReference type="AlphaFoldDB" id="A0A2W5ARE6"/>
<gene>
    <name evidence="2" type="ORF">DI609_13740</name>
</gene>
<dbReference type="Proteomes" id="UP000249451">
    <property type="component" value="Unassembled WGS sequence"/>
</dbReference>
<evidence type="ECO:0000313" key="3">
    <source>
        <dbReference type="Proteomes" id="UP000249451"/>
    </source>
</evidence>
<feature type="compositionally biased region" description="Polar residues" evidence="1">
    <location>
        <begin position="92"/>
        <end position="101"/>
    </location>
</feature>
<feature type="region of interest" description="Disordered" evidence="1">
    <location>
        <begin position="69"/>
        <end position="101"/>
    </location>
</feature>
<accession>A0A2W5ARE6</accession>
<feature type="compositionally biased region" description="Polar residues" evidence="1">
    <location>
        <begin position="76"/>
        <end position="85"/>
    </location>
</feature>
<proteinExistence type="predicted"/>
<protein>
    <submittedName>
        <fullName evidence="2">Uncharacterized protein</fullName>
    </submittedName>
</protein>
<organism evidence="2 3">
    <name type="scientific">Corynebacterium urealyticum</name>
    <dbReference type="NCBI Taxonomy" id="43771"/>
    <lineage>
        <taxon>Bacteria</taxon>
        <taxon>Bacillati</taxon>
        <taxon>Actinomycetota</taxon>
        <taxon>Actinomycetes</taxon>
        <taxon>Mycobacteriales</taxon>
        <taxon>Corynebacteriaceae</taxon>
        <taxon>Corynebacterium</taxon>
    </lineage>
</organism>
<comment type="caution">
    <text evidence="2">The sequence shown here is derived from an EMBL/GenBank/DDBJ whole genome shotgun (WGS) entry which is preliminary data.</text>
</comment>
<dbReference type="EMBL" id="QFNY01000449">
    <property type="protein sequence ID" value="PZO97194.1"/>
    <property type="molecule type" value="Genomic_DNA"/>
</dbReference>
<evidence type="ECO:0000256" key="1">
    <source>
        <dbReference type="SAM" id="MobiDB-lite"/>
    </source>
</evidence>